<dbReference type="GO" id="GO:0003677">
    <property type="term" value="F:DNA binding"/>
    <property type="evidence" value="ECO:0007669"/>
    <property type="project" value="InterPro"/>
</dbReference>
<dbReference type="InterPro" id="IPR036086">
    <property type="entry name" value="ParB/Sulfiredoxin_sf"/>
</dbReference>
<evidence type="ECO:0000256" key="3">
    <source>
        <dbReference type="SAM" id="Coils"/>
    </source>
</evidence>
<dbReference type="EMBL" id="QSEE01000003">
    <property type="protein sequence ID" value="RGZ50507.1"/>
    <property type="molecule type" value="Genomic_DNA"/>
</dbReference>
<reference evidence="5 6" key="1">
    <citation type="submission" date="2018-08" db="EMBL/GenBank/DDBJ databases">
        <title>A genome reference for cultivated species of the human gut microbiota.</title>
        <authorList>
            <person name="Zou Y."/>
            <person name="Xue W."/>
            <person name="Luo G."/>
        </authorList>
    </citation>
    <scope>NUCLEOTIDE SEQUENCE [LARGE SCALE GENOMIC DNA]</scope>
    <source>
        <strain evidence="5 6">AM50-4</strain>
    </source>
</reference>
<dbReference type="InterPro" id="IPR050336">
    <property type="entry name" value="Chromosome_partition/occlusion"/>
</dbReference>
<evidence type="ECO:0000313" key="6">
    <source>
        <dbReference type="Proteomes" id="UP000283684"/>
    </source>
</evidence>
<keyword evidence="3" id="KW-0175">Coiled coil</keyword>
<dbReference type="SUPFAM" id="SSF110849">
    <property type="entry name" value="ParB/Sulfiredoxin"/>
    <property type="match status" value="1"/>
</dbReference>
<comment type="caution">
    <text evidence="5">The sequence shown here is derived from an EMBL/GenBank/DDBJ whole genome shotgun (WGS) entry which is preliminary data.</text>
</comment>
<gene>
    <name evidence="5" type="ORF">DW988_04975</name>
</gene>
<dbReference type="PANTHER" id="PTHR33375">
    <property type="entry name" value="CHROMOSOME-PARTITIONING PROTEIN PARB-RELATED"/>
    <property type="match status" value="1"/>
</dbReference>
<dbReference type="Gene3D" id="3.90.1530.30">
    <property type="match status" value="1"/>
</dbReference>
<keyword evidence="2" id="KW-0159">Chromosome partition</keyword>
<dbReference type="NCBIfam" id="TIGR00180">
    <property type="entry name" value="parB_part"/>
    <property type="match status" value="1"/>
</dbReference>
<dbReference type="GO" id="GO:0007059">
    <property type="term" value="P:chromosome segregation"/>
    <property type="evidence" value="ECO:0007669"/>
    <property type="project" value="UniProtKB-KW"/>
</dbReference>
<dbReference type="InterPro" id="IPR003115">
    <property type="entry name" value="ParB_N"/>
</dbReference>
<feature type="domain" description="ParB-like N-terminal" evidence="4">
    <location>
        <begin position="12"/>
        <end position="111"/>
    </location>
</feature>
<dbReference type="Gene3D" id="1.10.10.2830">
    <property type="match status" value="1"/>
</dbReference>
<feature type="coiled-coil region" evidence="3">
    <location>
        <begin position="183"/>
        <end position="233"/>
    </location>
</feature>
<dbReference type="SMART" id="SM00470">
    <property type="entry name" value="ParB"/>
    <property type="match status" value="1"/>
</dbReference>
<sequence>METNATKRTDIFQIDPRNIVVMDDFNARRDFDLEELKEQIKAKGVLNPITVLPFKDEDGIERYKLVDGERRYRATMLAIEEGTNIPYIKALKLPKDTSTEELLIEQMMRNEGKRFSEYECGIMFKRFKEEFGYTQNEIAEKFKKSPAFVSKCLSLMDLPIEIQERIINKQISASAAKDIVANYDTEEEQVNATRKAVELAEKQGKRTVTNKEINAVQKEAKEAKEIAQALRKVWAYLDGGVMVDVDKLAILLDKTESLSNAMKQYKKLSK</sequence>
<name>A0A139KBW1_BACUN</name>
<evidence type="ECO:0000256" key="1">
    <source>
        <dbReference type="ARBA" id="ARBA00006295"/>
    </source>
</evidence>
<dbReference type="Pfam" id="PF17762">
    <property type="entry name" value="HTH_ParB"/>
    <property type="match status" value="1"/>
</dbReference>
<dbReference type="Proteomes" id="UP000283684">
    <property type="component" value="Unassembled WGS sequence"/>
</dbReference>
<evidence type="ECO:0000259" key="4">
    <source>
        <dbReference type="SMART" id="SM00470"/>
    </source>
</evidence>
<evidence type="ECO:0000256" key="2">
    <source>
        <dbReference type="ARBA" id="ARBA00022829"/>
    </source>
</evidence>
<dbReference type="Pfam" id="PF02195">
    <property type="entry name" value="ParB_N"/>
    <property type="match status" value="1"/>
</dbReference>
<evidence type="ECO:0000313" key="5">
    <source>
        <dbReference type="EMBL" id="RGZ50507.1"/>
    </source>
</evidence>
<dbReference type="InterPro" id="IPR041468">
    <property type="entry name" value="HTH_ParB/Spo0J"/>
</dbReference>
<dbReference type="RefSeq" id="WP_005850354.1">
    <property type="nucleotide sequence ID" value="NZ_CAXTQO010000004.1"/>
</dbReference>
<accession>A0A139KBW1</accession>
<protein>
    <submittedName>
        <fullName evidence="5">ParB/RepB/Spo0J family partition protein</fullName>
    </submittedName>
</protein>
<organism evidence="5 6">
    <name type="scientific">Bacteroides uniformis</name>
    <dbReference type="NCBI Taxonomy" id="820"/>
    <lineage>
        <taxon>Bacteria</taxon>
        <taxon>Pseudomonadati</taxon>
        <taxon>Bacteroidota</taxon>
        <taxon>Bacteroidia</taxon>
        <taxon>Bacteroidales</taxon>
        <taxon>Bacteroidaceae</taxon>
        <taxon>Bacteroides</taxon>
    </lineage>
</organism>
<proteinExistence type="inferred from homology"/>
<comment type="similarity">
    <text evidence="1">Belongs to the ParB family.</text>
</comment>
<dbReference type="GO" id="GO:0005694">
    <property type="term" value="C:chromosome"/>
    <property type="evidence" value="ECO:0007669"/>
    <property type="project" value="TreeGrafter"/>
</dbReference>
<dbReference type="PANTHER" id="PTHR33375:SF1">
    <property type="entry name" value="CHROMOSOME-PARTITIONING PROTEIN PARB-RELATED"/>
    <property type="match status" value="1"/>
</dbReference>
<dbReference type="SUPFAM" id="SSF109709">
    <property type="entry name" value="KorB DNA-binding domain-like"/>
    <property type="match status" value="1"/>
</dbReference>
<dbReference type="InterPro" id="IPR004437">
    <property type="entry name" value="ParB/RepB/Spo0J"/>
</dbReference>
<dbReference type="AlphaFoldDB" id="A0A139KBW1"/>